<evidence type="ECO:0000259" key="14">
    <source>
        <dbReference type="PROSITE" id="PS50157"/>
    </source>
</evidence>
<evidence type="ECO:0000256" key="7">
    <source>
        <dbReference type="ARBA" id="ARBA00023015"/>
    </source>
</evidence>
<gene>
    <name evidence="16" type="ORF">EI555_014235</name>
</gene>
<dbReference type="PROSITE" id="PS00028">
    <property type="entry name" value="ZINC_FINGER_C2H2_1"/>
    <property type="match status" value="12"/>
</dbReference>
<feature type="domain" description="C2H2-type" evidence="14">
    <location>
        <begin position="393"/>
        <end position="420"/>
    </location>
</feature>
<feature type="region of interest" description="Disordered" evidence="13">
    <location>
        <begin position="826"/>
        <end position="891"/>
    </location>
</feature>
<dbReference type="InterPro" id="IPR003309">
    <property type="entry name" value="SCAN_dom"/>
</dbReference>
<dbReference type="InterPro" id="IPR036236">
    <property type="entry name" value="Znf_C2H2_sf"/>
</dbReference>
<feature type="compositionally biased region" description="Basic and acidic residues" evidence="13">
    <location>
        <begin position="179"/>
        <end position="197"/>
    </location>
</feature>
<keyword evidence="4" id="KW-0677">Repeat</keyword>
<evidence type="ECO:0000256" key="2">
    <source>
        <dbReference type="ARBA" id="ARBA00006991"/>
    </source>
</evidence>
<dbReference type="FunFam" id="3.30.160.60:FF:001498">
    <property type="entry name" value="Zinc finger protein 404"/>
    <property type="match status" value="1"/>
</dbReference>
<keyword evidence="5 11" id="KW-0863">Zinc-finger</keyword>
<evidence type="ECO:0000256" key="10">
    <source>
        <dbReference type="ARBA" id="ARBA00023242"/>
    </source>
</evidence>
<dbReference type="PANTHER" id="PTHR23235:SF178">
    <property type="entry name" value="C2H2-TYPE DOMAIN-CONTAINING PROTEIN-RELATED"/>
    <property type="match status" value="1"/>
</dbReference>
<dbReference type="GO" id="GO:0008270">
    <property type="term" value="F:zinc ion binding"/>
    <property type="evidence" value="ECO:0007669"/>
    <property type="project" value="UniProtKB-KW"/>
</dbReference>
<evidence type="ECO:0000256" key="4">
    <source>
        <dbReference type="ARBA" id="ARBA00022737"/>
    </source>
</evidence>
<feature type="domain" description="SCAN box" evidence="15">
    <location>
        <begin position="628"/>
        <end position="709"/>
    </location>
</feature>
<dbReference type="PANTHER" id="PTHR23235">
    <property type="entry name" value="KRUEPPEL-LIKE TRANSCRIPTION FACTOR"/>
    <property type="match status" value="1"/>
</dbReference>
<feature type="compositionally biased region" description="Pro residues" evidence="13">
    <location>
        <begin position="830"/>
        <end position="842"/>
    </location>
</feature>
<dbReference type="FunFam" id="3.30.160.60:FF:001246">
    <property type="entry name" value="Zinc finger protein 446"/>
    <property type="match status" value="1"/>
</dbReference>
<dbReference type="Gene3D" id="1.10.4020.10">
    <property type="entry name" value="DNA breaking-rejoining enzymes"/>
    <property type="match status" value="1"/>
</dbReference>
<feature type="domain" description="C2H2-type" evidence="14">
    <location>
        <begin position="421"/>
        <end position="448"/>
    </location>
</feature>
<feature type="compositionally biased region" description="Polar residues" evidence="13">
    <location>
        <begin position="730"/>
        <end position="743"/>
    </location>
</feature>
<dbReference type="FunFam" id="3.30.160.60:FF:001472">
    <property type="entry name" value="Zinc finger protein 324"/>
    <property type="match status" value="1"/>
</dbReference>
<name>A0A4U1F241_MONMO</name>
<evidence type="ECO:0000313" key="16">
    <source>
        <dbReference type="EMBL" id="TKC43329.1"/>
    </source>
</evidence>
<accession>A0A4U1F241</accession>
<feature type="domain" description="C2H2-type" evidence="14">
    <location>
        <begin position="309"/>
        <end position="336"/>
    </location>
</feature>
<feature type="region of interest" description="Disordered" evidence="13">
    <location>
        <begin position="155"/>
        <end position="197"/>
    </location>
</feature>
<evidence type="ECO:0000313" key="17">
    <source>
        <dbReference type="Proteomes" id="UP000308365"/>
    </source>
</evidence>
<dbReference type="FunFam" id="3.30.160.60:FF:000557">
    <property type="entry name" value="zinc finger and SCAN domain-containing protein 29"/>
    <property type="match status" value="1"/>
</dbReference>
<dbReference type="FunFam" id="3.30.160.60:FF:000410">
    <property type="entry name" value="Zinc finger protein 777"/>
    <property type="match status" value="1"/>
</dbReference>
<dbReference type="PROSITE" id="PS50157">
    <property type="entry name" value="ZINC_FINGER_C2H2_2"/>
    <property type="match status" value="12"/>
</dbReference>
<feature type="domain" description="C2H2-type" evidence="14">
    <location>
        <begin position="892"/>
        <end position="919"/>
    </location>
</feature>
<dbReference type="SUPFAM" id="SSF57667">
    <property type="entry name" value="beta-beta-alpha zinc fingers"/>
    <property type="match status" value="7"/>
</dbReference>
<feature type="domain" description="C2H2-type" evidence="14">
    <location>
        <begin position="477"/>
        <end position="504"/>
    </location>
</feature>
<feature type="domain" description="C2H2-type" evidence="14">
    <location>
        <begin position="365"/>
        <end position="392"/>
    </location>
</feature>
<dbReference type="FunFam" id="3.30.160.60:FF:000281">
    <property type="entry name" value="Zinc finger protein 558 isoform X1"/>
    <property type="match status" value="1"/>
</dbReference>
<dbReference type="SMART" id="SM00431">
    <property type="entry name" value="SCAN"/>
    <property type="match status" value="1"/>
</dbReference>
<organism evidence="16 17">
    <name type="scientific">Monodon monoceros</name>
    <name type="common">Narwhal</name>
    <name type="synonym">Ceratodon monodon</name>
    <dbReference type="NCBI Taxonomy" id="40151"/>
    <lineage>
        <taxon>Eukaryota</taxon>
        <taxon>Metazoa</taxon>
        <taxon>Chordata</taxon>
        <taxon>Craniata</taxon>
        <taxon>Vertebrata</taxon>
        <taxon>Euteleostomi</taxon>
        <taxon>Mammalia</taxon>
        <taxon>Eutheria</taxon>
        <taxon>Laurasiatheria</taxon>
        <taxon>Artiodactyla</taxon>
        <taxon>Whippomorpha</taxon>
        <taxon>Cetacea</taxon>
        <taxon>Odontoceti</taxon>
        <taxon>Monodontidae</taxon>
        <taxon>Monodon</taxon>
    </lineage>
</organism>
<evidence type="ECO:0000256" key="3">
    <source>
        <dbReference type="ARBA" id="ARBA00022723"/>
    </source>
</evidence>
<comment type="similarity">
    <text evidence="2">Belongs to the krueppel C2H2-type zinc-finger protein family.</text>
</comment>
<dbReference type="GO" id="GO:0000978">
    <property type="term" value="F:RNA polymerase II cis-regulatory region sequence-specific DNA binding"/>
    <property type="evidence" value="ECO:0007669"/>
    <property type="project" value="TreeGrafter"/>
</dbReference>
<keyword evidence="7" id="KW-0805">Transcription regulation</keyword>
<dbReference type="GO" id="GO:0000981">
    <property type="term" value="F:DNA-binding transcription factor activity, RNA polymerase II-specific"/>
    <property type="evidence" value="ECO:0007669"/>
    <property type="project" value="TreeGrafter"/>
</dbReference>
<feature type="domain" description="C2H2-type" evidence="14">
    <location>
        <begin position="449"/>
        <end position="476"/>
    </location>
</feature>
<feature type="domain" description="C2H2-type" evidence="14">
    <location>
        <begin position="938"/>
        <end position="965"/>
    </location>
</feature>
<keyword evidence="6" id="KW-0862">Zinc</keyword>
<feature type="region of interest" description="Disordered" evidence="13">
    <location>
        <begin position="1"/>
        <end position="69"/>
    </location>
</feature>
<sequence length="993" mass="107572">FNRSADDPASTPPHAQPGSLELLQTPLPSGSGGGAWPLPWRPGALRLPRRQPEGSARASAARHGPMRAREIGLLASGTVTWLPASGHAGSDGGGADRPGAGLSVSRPHVVIQLECGKEPWVLNGTDVTLARNAQRRPSPASPHLAEDRDVSGEAALPGAFQDGPPLAPTRVLPSAGASERGKSLEGRRGVSPSRERKPTGVSVIYWESGEASVSLRLTSSLRAPPREKALADHPAPGKQPRASERQKLYACEAPGRAFPGAPEAQGDRGMGEAWREPQRLLAVSEPPTWAELGEALHAGPGLLSGEKPFECRACSKVFVKSSDLLKHLRTHTGERPYECAQCGKAFSQTSHLTQHQRIHSGETPYTCPACGQAFRHSSSLVRHQRIHTAEKAFRCAECGKAFSHRSNLSQHRKIHAGGRPYACTRCGRSFCRNSHLIQHERTHTGEKPFACALCGATFSQGSSLFKHRRVHTGEKPFACAQCGRAFSHSSNLRQHRLLHTGERPFRCSDCGKAFAKGAVLLSHRRIHTGEKPFVCAQCGRAFRERPALFHHQRLHTGEKPARRPRASPLPQARPPSGASIRRSRTSPPLVPLGGSKKTPCTTMPSPLGPPSLPSVDPEATLEDPEAARQRFRGFCYQEVAGPREALAQLRELCRQWLRPEVHSKEQMLELLVLEQFLGALPPEIQAWVRGQQPGSPEEATVLVEGLQHDPGQLLGWITARVLKQAVLPATQNTEESVGSSHPSGTVEPLKAASWEGSKDAQLEGNAQLSCSVKEEPDGYGQETAPSSPPHPARSHEGPAEQQELTSVPFQPPRIQRHFLIHSTLRRLAPDGPPTPAGLPCPLPEARTEPEPEALSTGSEGARSLLPGGESESSREGRPGCPEAPPPARSKPYTCAQCGRTFDWKSVFVIHRRAHAGGPGAEKQPVGPPRRALPGPRSYACEECGRSFSWKSQLVIHRKGHAGQRRHFCGDCGHSFDWKSQLVIHRKSHRPEAP</sequence>
<feature type="domain" description="C2H2-type" evidence="14">
    <location>
        <begin position="533"/>
        <end position="560"/>
    </location>
</feature>
<evidence type="ECO:0000256" key="5">
    <source>
        <dbReference type="ARBA" id="ARBA00022771"/>
    </source>
</evidence>
<feature type="region of interest" description="Disordered" evidence="13">
    <location>
        <begin position="730"/>
        <end position="812"/>
    </location>
</feature>
<protein>
    <recommendedName>
        <fullName evidence="18">Zinc finger protein 497</fullName>
    </recommendedName>
</protein>
<evidence type="ECO:0008006" key="18">
    <source>
        <dbReference type="Google" id="ProtNLM"/>
    </source>
</evidence>
<dbReference type="FunFam" id="3.30.160.60:FF:000185">
    <property type="entry name" value="zinc finger protein 319"/>
    <property type="match status" value="2"/>
</dbReference>
<keyword evidence="10 12" id="KW-0539">Nucleus</keyword>
<dbReference type="FunFam" id="1.10.4020.10:FF:000001">
    <property type="entry name" value="zinc finger protein 263 isoform X1"/>
    <property type="match status" value="1"/>
</dbReference>
<dbReference type="EMBL" id="RWIC01000476">
    <property type="protein sequence ID" value="TKC43329.1"/>
    <property type="molecule type" value="Genomic_DNA"/>
</dbReference>
<dbReference type="PROSITE" id="PS50804">
    <property type="entry name" value="SCAN_BOX"/>
    <property type="match status" value="1"/>
</dbReference>
<dbReference type="GO" id="GO:0005634">
    <property type="term" value="C:nucleus"/>
    <property type="evidence" value="ECO:0007669"/>
    <property type="project" value="UniProtKB-SubCell"/>
</dbReference>
<feature type="non-terminal residue" evidence="16">
    <location>
        <position position="1"/>
    </location>
</feature>
<dbReference type="CDD" id="cd07936">
    <property type="entry name" value="SCAN"/>
    <property type="match status" value="1"/>
</dbReference>
<reference evidence="17" key="1">
    <citation type="journal article" date="2019" name="IScience">
        <title>Narwhal Genome Reveals Long-Term Low Genetic Diversity despite Current Large Abundance Size.</title>
        <authorList>
            <person name="Westbury M.V."/>
            <person name="Petersen B."/>
            <person name="Garde E."/>
            <person name="Heide-Jorgensen M.P."/>
            <person name="Lorenzen E.D."/>
        </authorList>
    </citation>
    <scope>NUCLEOTIDE SEQUENCE [LARGE SCALE GENOMIC DNA]</scope>
</reference>
<dbReference type="Gene3D" id="3.30.160.60">
    <property type="entry name" value="Classic Zinc Finger"/>
    <property type="match status" value="12"/>
</dbReference>
<evidence type="ECO:0000256" key="12">
    <source>
        <dbReference type="PROSITE-ProRule" id="PRU00187"/>
    </source>
</evidence>
<keyword evidence="9" id="KW-0804">Transcription</keyword>
<keyword evidence="8" id="KW-0238">DNA-binding</keyword>
<dbReference type="SUPFAM" id="SSF47353">
    <property type="entry name" value="Retrovirus capsid dimerization domain-like"/>
    <property type="match status" value="1"/>
</dbReference>
<feature type="domain" description="C2H2-type" evidence="14">
    <location>
        <begin position="337"/>
        <end position="364"/>
    </location>
</feature>
<feature type="region of interest" description="Disordered" evidence="13">
    <location>
        <begin position="549"/>
        <end position="618"/>
    </location>
</feature>
<dbReference type="Pfam" id="PF00096">
    <property type="entry name" value="zf-C2H2"/>
    <property type="match status" value="10"/>
</dbReference>
<dbReference type="FunFam" id="3.30.160.60:FF:001613">
    <property type="entry name" value="Zinc finger protein 446"/>
    <property type="match status" value="1"/>
</dbReference>
<comment type="caution">
    <text evidence="16">The sequence shown here is derived from an EMBL/GenBank/DDBJ whole genome shotgun (WGS) entry which is preliminary data.</text>
</comment>
<feature type="domain" description="C2H2-type" evidence="14">
    <location>
        <begin position="505"/>
        <end position="532"/>
    </location>
</feature>
<evidence type="ECO:0000256" key="13">
    <source>
        <dbReference type="SAM" id="MobiDB-lite"/>
    </source>
</evidence>
<dbReference type="AlphaFoldDB" id="A0A4U1F241"/>
<feature type="domain" description="C2H2-type" evidence="14">
    <location>
        <begin position="966"/>
        <end position="993"/>
    </location>
</feature>
<feature type="region of interest" description="Disordered" evidence="13">
    <location>
        <begin position="223"/>
        <end position="243"/>
    </location>
</feature>
<evidence type="ECO:0000256" key="1">
    <source>
        <dbReference type="ARBA" id="ARBA00004123"/>
    </source>
</evidence>
<dbReference type="SMART" id="SM00355">
    <property type="entry name" value="ZnF_C2H2"/>
    <property type="match status" value="12"/>
</dbReference>
<evidence type="ECO:0000256" key="8">
    <source>
        <dbReference type="ARBA" id="ARBA00023125"/>
    </source>
</evidence>
<dbReference type="Pfam" id="PF02023">
    <property type="entry name" value="SCAN"/>
    <property type="match status" value="1"/>
</dbReference>
<evidence type="ECO:0000256" key="9">
    <source>
        <dbReference type="ARBA" id="ARBA00023163"/>
    </source>
</evidence>
<dbReference type="FunFam" id="3.30.160.60:FF:000200">
    <property type="entry name" value="zinc finger protein 510 isoform X2"/>
    <property type="match status" value="1"/>
</dbReference>
<evidence type="ECO:0000259" key="15">
    <source>
        <dbReference type="PROSITE" id="PS50804"/>
    </source>
</evidence>
<dbReference type="InterPro" id="IPR013087">
    <property type="entry name" value="Znf_C2H2_type"/>
</dbReference>
<evidence type="ECO:0000256" key="11">
    <source>
        <dbReference type="PROSITE-ProRule" id="PRU00042"/>
    </source>
</evidence>
<dbReference type="InterPro" id="IPR038269">
    <property type="entry name" value="SCAN_sf"/>
</dbReference>
<proteinExistence type="inferred from homology"/>
<dbReference type="FunFam" id="3.30.160.60:FF:000902">
    <property type="entry name" value="Zinc finger protein 445"/>
    <property type="match status" value="1"/>
</dbReference>
<dbReference type="FunFam" id="3.30.160.60:FF:000322">
    <property type="entry name" value="GDNF-inducible zinc finger protein 1"/>
    <property type="match status" value="1"/>
</dbReference>
<comment type="subcellular location">
    <subcellularLocation>
        <location evidence="1 12">Nucleus</location>
    </subcellularLocation>
</comment>
<keyword evidence="3" id="KW-0479">Metal-binding</keyword>
<dbReference type="Proteomes" id="UP000308365">
    <property type="component" value="Unassembled WGS sequence"/>
</dbReference>
<evidence type="ECO:0000256" key="6">
    <source>
        <dbReference type="ARBA" id="ARBA00022833"/>
    </source>
</evidence>